<feature type="domain" description="Phosphoribosyltransferase" evidence="2">
    <location>
        <begin position="146"/>
        <end position="239"/>
    </location>
</feature>
<keyword evidence="5" id="KW-1185">Reference proteome</keyword>
<reference evidence="4 5" key="1">
    <citation type="submission" date="2018-10" db="EMBL/GenBank/DDBJ databases">
        <title>An updated phylogeny of the Alphaproteobacteria reveals that the parasitic Rickettsiales and Holosporales have independent origins.</title>
        <authorList>
            <person name="Munoz-Gomez S.A."/>
            <person name="Hess S."/>
            <person name="Burger G."/>
            <person name="Lang B.F."/>
            <person name="Susko E."/>
            <person name="Slamovits C.H."/>
            <person name="Roger A.J."/>
        </authorList>
    </citation>
    <scope>NUCLEOTIDE SEQUENCE [LARGE SCALE GENOMIC DNA]</scope>
    <source>
        <strain evidence="4">HOLO01</strain>
    </source>
</reference>
<dbReference type="OrthoDB" id="9779910at2"/>
<dbReference type="RefSeq" id="WP_130153923.1">
    <property type="nucleotide sequence ID" value="NZ_SCFB01000005.1"/>
</dbReference>
<gene>
    <name evidence="4" type="ORF">EQU50_04340</name>
</gene>
<feature type="domain" description="Double zinc ribbon" evidence="3">
    <location>
        <begin position="6"/>
        <end position="62"/>
    </location>
</feature>
<accession>A0A4Q7DIJ3</accession>
<protein>
    <submittedName>
        <fullName evidence="4">ComF family protein</fullName>
    </submittedName>
</protein>
<dbReference type="Pfam" id="PF00156">
    <property type="entry name" value="Pribosyltran"/>
    <property type="match status" value="1"/>
</dbReference>
<evidence type="ECO:0000259" key="2">
    <source>
        <dbReference type="Pfam" id="PF00156"/>
    </source>
</evidence>
<name>A0A4Q7DIJ3_9PROT</name>
<dbReference type="PANTHER" id="PTHR47505">
    <property type="entry name" value="DNA UTILIZATION PROTEIN YHGH"/>
    <property type="match status" value="1"/>
</dbReference>
<dbReference type="Proteomes" id="UP000293550">
    <property type="component" value="Unassembled WGS sequence"/>
</dbReference>
<dbReference type="InterPro" id="IPR029057">
    <property type="entry name" value="PRTase-like"/>
</dbReference>
<comment type="caution">
    <text evidence="4">The sequence shown here is derived from an EMBL/GenBank/DDBJ whole genome shotgun (WGS) entry which is preliminary data.</text>
</comment>
<dbReference type="CDD" id="cd06223">
    <property type="entry name" value="PRTases_typeI"/>
    <property type="match status" value="1"/>
</dbReference>
<dbReference type="AlphaFoldDB" id="A0A4Q7DIJ3"/>
<dbReference type="Gene3D" id="3.40.50.2020">
    <property type="match status" value="1"/>
</dbReference>
<organism evidence="4 5">
    <name type="scientific">Candidatus Finniella inopinata</name>
    <dbReference type="NCBI Taxonomy" id="1696036"/>
    <lineage>
        <taxon>Bacteria</taxon>
        <taxon>Pseudomonadati</taxon>
        <taxon>Pseudomonadota</taxon>
        <taxon>Alphaproteobacteria</taxon>
        <taxon>Holosporales</taxon>
        <taxon>Candidatus Paracaedibacteraceae</taxon>
        <taxon>Candidatus Finniella</taxon>
    </lineage>
</organism>
<comment type="similarity">
    <text evidence="1">Belongs to the ComF/GntX family.</text>
</comment>
<proteinExistence type="inferred from homology"/>
<evidence type="ECO:0000313" key="4">
    <source>
        <dbReference type="EMBL" id="RZI46170.1"/>
    </source>
</evidence>
<evidence type="ECO:0000313" key="5">
    <source>
        <dbReference type="Proteomes" id="UP000293550"/>
    </source>
</evidence>
<dbReference type="Pfam" id="PF18912">
    <property type="entry name" value="DZR_2"/>
    <property type="match status" value="1"/>
</dbReference>
<evidence type="ECO:0000256" key="1">
    <source>
        <dbReference type="ARBA" id="ARBA00008007"/>
    </source>
</evidence>
<dbReference type="EMBL" id="SCFB01000005">
    <property type="protein sequence ID" value="RZI46170.1"/>
    <property type="molecule type" value="Genomic_DNA"/>
</dbReference>
<dbReference type="PANTHER" id="PTHR47505:SF1">
    <property type="entry name" value="DNA UTILIZATION PROTEIN YHGH"/>
    <property type="match status" value="1"/>
</dbReference>
<dbReference type="InterPro" id="IPR000836">
    <property type="entry name" value="PRTase_dom"/>
</dbReference>
<evidence type="ECO:0000259" key="3">
    <source>
        <dbReference type="Pfam" id="PF18912"/>
    </source>
</evidence>
<dbReference type="InterPro" id="IPR051910">
    <property type="entry name" value="ComF/GntX_DNA_util-trans"/>
</dbReference>
<dbReference type="SUPFAM" id="SSF53271">
    <property type="entry name" value="PRTase-like"/>
    <property type="match status" value="1"/>
</dbReference>
<dbReference type="InterPro" id="IPR044005">
    <property type="entry name" value="DZR_2"/>
</dbReference>
<sequence>MFTHKLLNILIPPRCVNCGDSVDIDHALCAVCWKEITFITEPFCETCGQPLEYATSGKGNTTQCMVCHQYPPPYDRGRSLVIYNDAAKKLILRFKHGDSTHLAPSFAAWMKTCEADFFKEADYLIPVPLHWTRLLQRRYNQAALLAMAFIKVIENKPVYAPFMLRRKRRTVSQGHKTIQQRHENVSQAFVVPTCYQNRLKDKGVILIDDVMTTGATLQECARTLKQVGCKKVFILTIARALKGH</sequence>